<dbReference type="EMBL" id="SSTE01008974">
    <property type="protein sequence ID" value="KAA0054019.1"/>
    <property type="molecule type" value="Genomic_DNA"/>
</dbReference>
<name>A0A5D3DB07_CUCMM</name>
<accession>A0A5D3DB07</accession>
<sequence length="178" mass="20358">MRGPSCSRFGWNDEAKCIIGENDLSDNWVRIHPVAKALLNKSFPYYDELAYVFKKDRATGRGVETFTDIGSNDPSRYEGFQPPDGNDMEIPTIYSQGFNMSQEDLKTIVEWSSVALQNETIVRQEVLHQLCAIPKLSRLDRACCLQILFRSLDDMKGFLEIPKNKKIDFGTILLREES</sequence>
<comment type="caution">
    <text evidence="2">The sequence shown here is derived from an EMBL/GenBank/DDBJ whole genome shotgun (WGS) entry which is preliminary data.</text>
</comment>
<organism evidence="2 4">
    <name type="scientific">Cucumis melo var. makuwa</name>
    <name type="common">Oriental melon</name>
    <dbReference type="NCBI Taxonomy" id="1194695"/>
    <lineage>
        <taxon>Eukaryota</taxon>
        <taxon>Viridiplantae</taxon>
        <taxon>Streptophyta</taxon>
        <taxon>Embryophyta</taxon>
        <taxon>Tracheophyta</taxon>
        <taxon>Spermatophyta</taxon>
        <taxon>Magnoliopsida</taxon>
        <taxon>eudicotyledons</taxon>
        <taxon>Gunneridae</taxon>
        <taxon>Pentapetalae</taxon>
        <taxon>rosids</taxon>
        <taxon>fabids</taxon>
        <taxon>Cucurbitales</taxon>
        <taxon>Cucurbitaceae</taxon>
        <taxon>Benincaseae</taxon>
        <taxon>Cucumis</taxon>
    </lineage>
</organism>
<dbReference type="EMBL" id="SSTD01006130">
    <property type="protein sequence ID" value="TYK20705.1"/>
    <property type="molecule type" value="Genomic_DNA"/>
</dbReference>
<dbReference type="PANTHER" id="PTHR46250:SF18">
    <property type="entry name" value="MYB_SANT-LIKE DOMAIN-CONTAINING PROTEIN"/>
    <property type="match status" value="1"/>
</dbReference>
<dbReference type="Proteomes" id="UP000321947">
    <property type="component" value="Unassembled WGS sequence"/>
</dbReference>
<dbReference type="Proteomes" id="UP000321393">
    <property type="component" value="Unassembled WGS sequence"/>
</dbReference>
<evidence type="ECO:0000313" key="1">
    <source>
        <dbReference type="EMBL" id="KAA0054019.1"/>
    </source>
</evidence>
<proteinExistence type="predicted"/>
<dbReference type="PANTHER" id="PTHR46250">
    <property type="entry name" value="MYB/SANT-LIKE DNA-BINDING DOMAIN PROTEIN-RELATED"/>
    <property type="match status" value="1"/>
</dbReference>
<protein>
    <submittedName>
        <fullName evidence="2">Retrotransposon protein</fullName>
    </submittedName>
</protein>
<dbReference type="OrthoDB" id="618098at2759"/>
<dbReference type="AlphaFoldDB" id="A0A5D3DB07"/>
<evidence type="ECO:0000313" key="3">
    <source>
        <dbReference type="Proteomes" id="UP000321393"/>
    </source>
</evidence>
<gene>
    <name evidence="2" type="ORF">E5676_scaffold480G001020</name>
    <name evidence="1" type="ORF">E6C27_scaffold318G00760</name>
</gene>
<evidence type="ECO:0000313" key="4">
    <source>
        <dbReference type="Proteomes" id="UP000321947"/>
    </source>
</evidence>
<reference evidence="3 4" key="1">
    <citation type="submission" date="2019-08" db="EMBL/GenBank/DDBJ databases">
        <title>Draft genome sequences of two oriental melons (Cucumis melo L. var makuwa).</title>
        <authorList>
            <person name="Kwon S.-Y."/>
        </authorList>
    </citation>
    <scope>NUCLEOTIDE SEQUENCE [LARGE SCALE GENOMIC DNA]</scope>
    <source>
        <strain evidence="4">cv. Chang Bougi</strain>
        <strain evidence="3">cv. SW 3</strain>
        <tissue evidence="2">Leaf</tissue>
    </source>
</reference>
<evidence type="ECO:0000313" key="2">
    <source>
        <dbReference type="EMBL" id="TYK20705.1"/>
    </source>
</evidence>